<keyword evidence="8" id="KW-0902">Two-component regulatory system</keyword>
<dbReference type="CDD" id="cd16917">
    <property type="entry name" value="HATPase_UhpB-NarQ-NarX-like"/>
    <property type="match status" value="1"/>
</dbReference>
<dbReference type="Pfam" id="PF07730">
    <property type="entry name" value="HisKA_3"/>
    <property type="match status" value="1"/>
</dbReference>
<sequence>MDVRQLASRLLPGQPRRLAPGAGRLRRIAAGDLSTGVPARLRRIATRSGLLADLGWWCLVLAGMLSINMPWPPSSGYLCLLVGGVLAVAALARGSRPAGLALALGLAQWNDRFFGAVALVAFLAGRRTTGDPRPREWLPSVLVSVGAALVTGTWTRLLALPVELLGTVVLPWLVGRYQFQRVALGEAGWKHAEQLEREQSMIAEQTRLRERARIAQDMHDSLGHDLSLIAVRAAALELSAGLDERQRTQAAELRAGAAAATERLHDIIGVLREATEAAPVTPVHAGAHESLEELVARCRASGMEVTLRRSGPGDMPPMTSHAVERITREALTNAAKHAPGAPVELSVDGSTEETRLRIVNGPAPGELAAPAVGSGRGLVGIGERARLLGGTFTAERTEEGGFRVEATLPHQASAPASPPEPAVAERVARQRRSLRFGFVRALGFTGAALALTASVYYFVVGDSDLSAGSFARMHVGESREDLDHLLPRREAHTRPDREPPVPSDAVCEYYSPDDGSSTHVYRLCFRNGVLVDKADLPLHGADGAGG</sequence>
<dbReference type="AlphaFoldDB" id="A0A3A9YZW4"/>
<evidence type="ECO:0000256" key="4">
    <source>
        <dbReference type="ARBA" id="ARBA00022679"/>
    </source>
</evidence>
<feature type="transmembrane region" description="Helical" evidence="9">
    <location>
        <begin position="438"/>
        <end position="459"/>
    </location>
</feature>
<feature type="domain" description="Signal transduction histidine kinase subgroup 3 dimerisation and phosphoacceptor" evidence="11">
    <location>
        <begin position="210"/>
        <end position="275"/>
    </location>
</feature>
<dbReference type="OrthoDB" id="227596at2"/>
<evidence type="ECO:0000256" key="2">
    <source>
        <dbReference type="ARBA" id="ARBA00012438"/>
    </source>
</evidence>
<evidence type="ECO:0000313" key="12">
    <source>
        <dbReference type="EMBL" id="RKN41641.1"/>
    </source>
</evidence>
<keyword evidence="4" id="KW-0808">Transferase</keyword>
<dbReference type="Gene3D" id="1.20.5.1930">
    <property type="match status" value="1"/>
</dbReference>
<comment type="caution">
    <text evidence="12">The sequence shown here is derived from an EMBL/GenBank/DDBJ whole genome shotgun (WGS) entry which is preliminary data.</text>
</comment>
<dbReference type="SUPFAM" id="SSF55874">
    <property type="entry name" value="ATPase domain of HSP90 chaperone/DNA topoisomerase II/histidine kinase"/>
    <property type="match status" value="1"/>
</dbReference>
<feature type="transmembrane region" description="Helical" evidence="9">
    <location>
        <begin position="75"/>
        <end position="92"/>
    </location>
</feature>
<dbReference type="InterPro" id="IPR036890">
    <property type="entry name" value="HATPase_C_sf"/>
</dbReference>
<evidence type="ECO:0000256" key="8">
    <source>
        <dbReference type="ARBA" id="ARBA00023012"/>
    </source>
</evidence>
<keyword evidence="6 12" id="KW-0418">Kinase</keyword>
<evidence type="ECO:0000313" key="13">
    <source>
        <dbReference type="Proteomes" id="UP000272474"/>
    </source>
</evidence>
<proteinExistence type="predicted"/>
<evidence type="ECO:0000256" key="3">
    <source>
        <dbReference type="ARBA" id="ARBA00022553"/>
    </source>
</evidence>
<dbReference type="RefSeq" id="WP_120679484.1">
    <property type="nucleotide sequence ID" value="NZ_RBAL01000007.1"/>
</dbReference>
<dbReference type="GO" id="GO:0005524">
    <property type="term" value="F:ATP binding"/>
    <property type="evidence" value="ECO:0007669"/>
    <property type="project" value="UniProtKB-KW"/>
</dbReference>
<accession>A0A3A9YZW4</accession>
<dbReference type="EC" id="2.7.13.3" evidence="2"/>
<organism evidence="12 13">
    <name type="scientific">Streptomyces hoynatensis</name>
    <dbReference type="NCBI Taxonomy" id="1141874"/>
    <lineage>
        <taxon>Bacteria</taxon>
        <taxon>Bacillati</taxon>
        <taxon>Actinomycetota</taxon>
        <taxon>Actinomycetes</taxon>
        <taxon>Kitasatosporales</taxon>
        <taxon>Streptomycetaceae</taxon>
        <taxon>Streptomyces</taxon>
    </lineage>
</organism>
<keyword evidence="13" id="KW-1185">Reference proteome</keyword>
<evidence type="ECO:0000256" key="7">
    <source>
        <dbReference type="ARBA" id="ARBA00022840"/>
    </source>
</evidence>
<evidence type="ECO:0000259" key="11">
    <source>
        <dbReference type="Pfam" id="PF07730"/>
    </source>
</evidence>
<name>A0A3A9YZW4_9ACTN</name>
<evidence type="ECO:0000256" key="5">
    <source>
        <dbReference type="ARBA" id="ARBA00022741"/>
    </source>
</evidence>
<dbReference type="InterPro" id="IPR003594">
    <property type="entry name" value="HATPase_dom"/>
</dbReference>
<dbReference type="Proteomes" id="UP000272474">
    <property type="component" value="Unassembled WGS sequence"/>
</dbReference>
<keyword evidence="9" id="KW-0472">Membrane</keyword>
<keyword evidence="5" id="KW-0547">Nucleotide-binding</keyword>
<dbReference type="GO" id="GO:0000155">
    <property type="term" value="F:phosphorelay sensor kinase activity"/>
    <property type="evidence" value="ECO:0007669"/>
    <property type="project" value="InterPro"/>
</dbReference>
<comment type="catalytic activity">
    <reaction evidence="1">
        <text>ATP + protein L-histidine = ADP + protein N-phospho-L-histidine.</text>
        <dbReference type="EC" id="2.7.13.3"/>
    </reaction>
</comment>
<dbReference type="InterPro" id="IPR011712">
    <property type="entry name" value="Sig_transdc_His_kin_sub3_dim/P"/>
</dbReference>
<feature type="domain" description="Histidine kinase/HSP90-like ATPase" evidence="10">
    <location>
        <begin position="322"/>
        <end position="411"/>
    </location>
</feature>
<keyword evidence="9" id="KW-1133">Transmembrane helix</keyword>
<dbReference type="GO" id="GO:0046983">
    <property type="term" value="F:protein dimerization activity"/>
    <property type="evidence" value="ECO:0007669"/>
    <property type="project" value="InterPro"/>
</dbReference>
<dbReference type="InterPro" id="IPR050482">
    <property type="entry name" value="Sensor_HK_TwoCompSys"/>
</dbReference>
<feature type="transmembrane region" description="Helical" evidence="9">
    <location>
        <begin position="50"/>
        <end position="69"/>
    </location>
</feature>
<evidence type="ECO:0000256" key="1">
    <source>
        <dbReference type="ARBA" id="ARBA00000085"/>
    </source>
</evidence>
<evidence type="ECO:0000256" key="6">
    <source>
        <dbReference type="ARBA" id="ARBA00022777"/>
    </source>
</evidence>
<keyword evidence="9" id="KW-0812">Transmembrane</keyword>
<reference evidence="12 13" key="1">
    <citation type="journal article" date="2014" name="Int. J. Syst. Evol. Microbiol.">
        <title>Streptomyces hoynatensis sp. nov., isolated from deep marine sediment.</title>
        <authorList>
            <person name="Veyisoglu A."/>
            <person name="Sahin N."/>
        </authorList>
    </citation>
    <scope>NUCLEOTIDE SEQUENCE [LARGE SCALE GENOMIC DNA]</scope>
    <source>
        <strain evidence="12 13">KCTC 29097</strain>
    </source>
</reference>
<dbReference type="Gene3D" id="3.30.565.10">
    <property type="entry name" value="Histidine kinase-like ATPase, C-terminal domain"/>
    <property type="match status" value="1"/>
</dbReference>
<dbReference type="PANTHER" id="PTHR24421">
    <property type="entry name" value="NITRATE/NITRITE SENSOR PROTEIN NARX-RELATED"/>
    <property type="match status" value="1"/>
</dbReference>
<evidence type="ECO:0000256" key="9">
    <source>
        <dbReference type="SAM" id="Phobius"/>
    </source>
</evidence>
<dbReference type="PANTHER" id="PTHR24421:SF10">
    <property type="entry name" value="NITRATE_NITRITE SENSOR PROTEIN NARQ"/>
    <property type="match status" value="1"/>
</dbReference>
<keyword evidence="3" id="KW-0597">Phosphoprotein</keyword>
<evidence type="ECO:0000259" key="10">
    <source>
        <dbReference type="Pfam" id="PF02518"/>
    </source>
</evidence>
<feature type="transmembrane region" description="Helical" evidence="9">
    <location>
        <begin position="99"/>
        <end position="125"/>
    </location>
</feature>
<dbReference type="Pfam" id="PF02518">
    <property type="entry name" value="HATPase_c"/>
    <property type="match status" value="1"/>
</dbReference>
<dbReference type="GO" id="GO:0016020">
    <property type="term" value="C:membrane"/>
    <property type="evidence" value="ECO:0007669"/>
    <property type="project" value="InterPro"/>
</dbReference>
<protein>
    <recommendedName>
        <fullName evidence="2">histidine kinase</fullName>
        <ecNumber evidence="2">2.7.13.3</ecNumber>
    </recommendedName>
</protein>
<keyword evidence="7" id="KW-0067">ATP-binding</keyword>
<dbReference type="EMBL" id="RBAL01000007">
    <property type="protein sequence ID" value="RKN41641.1"/>
    <property type="molecule type" value="Genomic_DNA"/>
</dbReference>
<gene>
    <name evidence="12" type="ORF">D7294_14215</name>
</gene>